<dbReference type="InterPro" id="IPR011051">
    <property type="entry name" value="RmlC_Cupin_sf"/>
</dbReference>
<dbReference type="AlphaFoldDB" id="A0A443P3Q8"/>
<evidence type="ECO:0000313" key="4">
    <source>
        <dbReference type="EMBL" id="RWR85369.1"/>
    </source>
</evidence>
<reference evidence="4 5" key="1">
    <citation type="journal article" date="2019" name="Nat. Plants">
        <title>Stout camphor tree genome fills gaps in understanding of flowering plant genome evolution.</title>
        <authorList>
            <person name="Chaw S.M."/>
            <person name="Liu Y.C."/>
            <person name="Wu Y.W."/>
            <person name="Wang H.Y."/>
            <person name="Lin C.I."/>
            <person name="Wu C.S."/>
            <person name="Ke H.M."/>
            <person name="Chang L.Y."/>
            <person name="Hsu C.Y."/>
            <person name="Yang H.T."/>
            <person name="Sudianto E."/>
            <person name="Hsu M.H."/>
            <person name="Wu K.P."/>
            <person name="Wang L.N."/>
            <person name="Leebens-Mack J.H."/>
            <person name="Tsai I.J."/>
        </authorList>
    </citation>
    <scope>NUCLEOTIDE SEQUENCE [LARGE SCALE GENOMIC DNA]</scope>
    <source>
        <strain evidence="5">cv. Chaw 1501</strain>
        <tissue evidence="4">Young leaves</tissue>
    </source>
</reference>
<gene>
    <name evidence="4" type="ORF">CKAN_01423100</name>
</gene>
<feature type="domain" description="Cupin type-1" evidence="3">
    <location>
        <begin position="296"/>
        <end position="461"/>
    </location>
</feature>
<feature type="compositionally biased region" description="Basic and acidic residues" evidence="1">
    <location>
        <begin position="27"/>
        <end position="39"/>
    </location>
</feature>
<dbReference type="InterPro" id="IPR013096">
    <property type="entry name" value="Cupin_2"/>
</dbReference>
<dbReference type="CDD" id="cd02244">
    <property type="entry name" value="cupin_7S_vicilin-like_N"/>
    <property type="match status" value="1"/>
</dbReference>
<evidence type="ECO:0000256" key="2">
    <source>
        <dbReference type="SAM" id="SignalP"/>
    </source>
</evidence>
<dbReference type="Pfam" id="PF07883">
    <property type="entry name" value="Cupin_2"/>
    <property type="match status" value="1"/>
</dbReference>
<dbReference type="CDD" id="cd02245">
    <property type="entry name" value="cupin_7S_vicilin-like_C"/>
    <property type="match status" value="1"/>
</dbReference>
<dbReference type="Proteomes" id="UP000283530">
    <property type="component" value="Unassembled WGS sequence"/>
</dbReference>
<dbReference type="PANTHER" id="PTHR31189:SF13">
    <property type="entry name" value="CUPINCIN"/>
    <property type="match status" value="1"/>
</dbReference>
<keyword evidence="5" id="KW-1185">Reference proteome</keyword>
<evidence type="ECO:0000313" key="5">
    <source>
        <dbReference type="Proteomes" id="UP000283530"/>
    </source>
</evidence>
<dbReference type="InterPro" id="IPR014710">
    <property type="entry name" value="RmlC-like_jellyroll"/>
</dbReference>
<keyword evidence="2" id="KW-0732">Signal</keyword>
<dbReference type="SMART" id="SM00835">
    <property type="entry name" value="Cupin_1"/>
    <property type="match status" value="2"/>
</dbReference>
<feature type="chain" id="PRO_5019002801" evidence="2">
    <location>
        <begin position="23"/>
        <end position="500"/>
    </location>
</feature>
<evidence type="ECO:0000256" key="1">
    <source>
        <dbReference type="SAM" id="MobiDB-lite"/>
    </source>
</evidence>
<proteinExistence type="predicted"/>
<feature type="signal peptide" evidence="2">
    <location>
        <begin position="1"/>
        <end position="22"/>
    </location>
</feature>
<dbReference type="SUPFAM" id="SSF51182">
    <property type="entry name" value="RmlC-like cupins"/>
    <property type="match status" value="1"/>
</dbReference>
<comment type="caution">
    <text evidence="4">The sequence shown here is derived from an EMBL/GenBank/DDBJ whole genome shotgun (WGS) entry which is preliminary data.</text>
</comment>
<feature type="region of interest" description="Disordered" evidence="1">
    <location>
        <begin position="27"/>
        <end position="46"/>
    </location>
</feature>
<dbReference type="Pfam" id="PF00190">
    <property type="entry name" value="Cupin_1"/>
    <property type="match status" value="1"/>
</dbReference>
<sequence length="500" mass="55878">MAKLATLLPLLLFLLTASLVLSRNTDREQYGEGGEHPESEQSSNNPFFFDEKSFRTPLKNQEGNLRILDRFTQRSHLLRGIENYRLAVLEANPNAALMPTHYDTDEILFVVAGRATITLMRKENKESYNLRKGDILRVEAGTTHYIINRDNKEQLFIAKLMETISVPGQVQVKFTGMDHMPFFGIGGRNPESYYTSFSKNILEAAFNVTILHFEQAPFNFLSLLNDSLPLSLSLSTTICCVFHLQTEDDKVRKVFGENQEGAFLSVPQEKIRQIAQQASSSSEEGRTHGGRRRGPFNLFEKHPTYSNQHGQIYEVDSSDYPALQAQDISVAYAIIRGGSMLAPYYNSKAFKVALVVDGKGHWELVSPYGSARSGEGRESQEESVSYQRLSAELSDGNGLVVPPGHPSAIVAERGQDLRVLCFGINAEENQEHRLAGRDNIYNKMNKAEREIFFKAPETEVREVLNAQRDAGIVEGPKGSQESEGEGHGRAFQSILGFAGF</sequence>
<organism evidence="4 5">
    <name type="scientific">Cinnamomum micranthum f. kanehirae</name>
    <dbReference type="NCBI Taxonomy" id="337451"/>
    <lineage>
        <taxon>Eukaryota</taxon>
        <taxon>Viridiplantae</taxon>
        <taxon>Streptophyta</taxon>
        <taxon>Embryophyta</taxon>
        <taxon>Tracheophyta</taxon>
        <taxon>Spermatophyta</taxon>
        <taxon>Magnoliopsida</taxon>
        <taxon>Magnoliidae</taxon>
        <taxon>Laurales</taxon>
        <taxon>Lauraceae</taxon>
        <taxon>Cinnamomum</taxon>
    </lineage>
</organism>
<name>A0A443P3Q8_9MAGN</name>
<feature type="domain" description="Cupin type-1" evidence="3">
    <location>
        <begin position="47"/>
        <end position="214"/>
    </location>
</feature>
<accession>A0A443P3Q8</accession>
<feature type="region of interest" description="Disordered" evidence="1">
    <location>
        <begin position="275"/>
        <end position="298"/>
    </location>
</feature>
<dbReference type="STRING" id="337451.A0A443P3Q8"/>
<dbReference type="OrthoDB" id="1912756at2759"/>
<dbReference type="InterPro" id="IPR006045">
    <property type="entry name" value="Cupin_1"/>
</dbReference>
<protein>
    <submittedName>
        <fullName evidence="4">Cupin 1</fullName>
    </submittedName>
</protein>
<dbReference type="InterPro" id="IPR050253">
    <property type="entry name" value="Seed_Storage-Functional"/>
</dbReference>
<dbReference type="PANTHER" id="PTHR31189">
    <property type="entry name" value="OS03G0336100 PROTEIN-RELATED"/>
    <property type="match status" value="1"/>
</dbReference>
<evidence type="ECO:0000259" key="3">
    <source>
        <dbReference type="SMART" id="SM00835"/>
    </source>
</evidence>
<dbReference type="EMBL" id="QPKB01000005">
    <property type="protein sequence ID" value="RWR85369.1"/>
    <property type="molecule type" value="Genomic_DNA"/>
</dbReference>
<dbReference type="Gene3D" id="2.60.120.10">
    <property type="entry name" value="Jelly Rolls"/>
    <property type="match status" value="2"/>
</dbReference>